<dbReference type="Pfam" id="PF12796">
    <property type="entry name" value="Ank_2"/>
    <property type="match status" value="1"/>
</dbReference>
<feature type="compositionally biased region" description="Polar residues" evidence="4">
    <location>
        <begin position="128"/>
        <end position="164"/>
    </location>
</feature>
<feature type="compositionally biased region" description="Low complexity" evidence="4">
    <location>
        <begin position="920"/>
        <end position="929"/>
    </location>
</feature>
<feature type="compositionally biased region" description="Low complexity" evidence="4">
    <location>
        <begin position="39"/>
        <end position="79"/>
    </location>
</feature>
<dbReference type="PANTHER" id="PTHR24123">
    <property type="entry name" value="ANKYRIN REPEAT-CONTAINING"/>
    <property type="match status" value="1"/>
</dbReference>
<dbReference type="InterPro" id="IPR051165">
    <property type="entry name" value="Multifunctional_ANK_Repeat"/>
</dbReference>
<feature type="repeat" description="ANK" evidence="3">
    <location>
        <begin position="764"/>
        <end position="796"/>
    </location>
</feature>
<feature type="repeat" description="ANK" evidence="3">
    <location>
        <begin position="731"/>
        <end position="763"/>
    </location>
</feature>
<name>A0ABQ8F8L8_9FUNG</name>
<feature type="compositionally biased region" description="Polar residues" evidence="4">
    <location>
        <begin position="938"/>
        <end position="950"/>
    </location>
</feature>
<dbReference type="PRINTS" id="PR01415">
    <property type="entry name" value="ANKYRIN"/>
</dbReference>
<sequence length="996" mass="104555">MDPVAAAQSLQSAASTSDGMDAAERSGPDPKPCSTSNKSVDSATDSSSSGIASDGTPTTTASDCSPSSGLTSTSSSGPDTHTMQTPHSVDGFSGSLPIPSTTTTNTLSSIIMESNKHDNATDPLPDNSKLSRSTSRIRSNTMGQRPISITASHSPSSGTLTPSGHSPMPIATIAANPFSTTTTTVSTTLATTLATTAAGAAGGAIGTTMATTSLPQQQTLSTLTSTMATVPVHRSQPANSILSVPSNHAGGVANNVGSTTSITNTAATAASSFTTTGATNIIGTTGTIGTTGPTGPTTTTGTTTTTTTTGSSVPGTPPRYATPQPLDPTRPSASDPTNSTRPSPFSIRPSLRNDNTSDTLNPEAARMASALTLDDINSFAFFRKTDMHPKRERHILYALHLKHSDQSSMASGVSGQEMMRETLDSQKDKKEKLSKRSAALSKLNALLRSKKKKRTRGGTMHNLTLAIHDRRTAYAISLIGELSLNSLKKKRPQEANKIFLYAMANRLEPVCMAMLEKGFPANINVPIFGPPNPDISKFNFPSYFFLAIALSLDGMAKSMLKLKGNVNASWYRMTPLIISCCKGNLGIVQMLVENGANTNTSLPLSYYFLLRSLYRHNGRNGPHSLAASSSRGRSSVIRGEPVNVSDFGTTFKQYGDRTPVRFSPEFIGDKSLLPIEIAAINGRKDVVKYLLPKTDVRMLAGSHFSLLAQHDVEVTLYLIKCGASLEQRDASGSTALHLAARAGKLDQIIALVLGRIDVNLTGQNDWTALHEAVGLYRKDVVQYLLKKGADRNARTSTGETPIDIARRLGFSADELEIYFERQIDDAFFKRKEDSIASMSKLIQVVNDVRSGGSGGSHSMYMSGVNGNGSGGITSTNSGRESRKSSKSSSAAGSGDGTKRKGSDKFPSLPSFLTRNNVSASGSIGSIGTTNPGNAGVSDHNNGSGNSSAGVTHATVDTLSVASGSVAVVVDASDNTSSPKLGKSSKRKLFGGNKRDK</sequence>
<dbReference type="InterPro" id="IPR036770">
    <property type="entry name" value="Ankyrin_rpt-contain_sf"/>
</dbReference>
<proteinExistence type="predicted"/>
<feature type="compositionally biased region" description="Polar residues" evidence="4">
    <location>
        <begin position="910"/>
        <end position="919"/>
    </location>
</feature>
<keyword evidence="2 3" id="KW-0040">ANK repeat</keyword>
<dbReference type="PROSITE" id="PS50088">
    <property type="entry name" value="ANK_REPEAT"/>
    <property type="match status" value="3"/>
</dbReference>
<dbReference type="Pfam" id="PF00023">
    <property type="entry name" value="Ank"/>
    <property type="match status" value="1"/>
</dbReference>
<feature type="region of interest" description="Disordered" evidence="4">
    <location>
        <begin position="853"/>
        <end position="950"/>
    </location>
</feature>
<dbReference type="EMBL" id="JAFCIX010000354">
    <property type="protein sequence ID" value="KAH6593487.1"/>
    <property type="molecule type" value="Genomic_DNA"/>
</dbReference>
<dbReference type="PROSITE" id="PS50297">
    <property type="entry name" value="ANK_REP_REGION"/>
    <property type="match status" value="3"/>
</dbReference>
<comment type="caution">
    <text evidence="5">The sequence shown here is derived from an EMBL/GenBank/DDBJ whole genome shotgun (WGS) entry which is preliminary data.</text>
</comment>
<feature type="compositionally biased region" description="Low complexity" evidence="4">
    <location>
        <begin position="284"/>
        <end position="314"/>
    </location>
</feature>
<protein>
    <recommendedName>
        <fullName evidence="7">Ankyrin</fullName>
    </recommendedName>
</protein>
<feature type="region of interest" description="Disordered" evidence="4">
    <location>
        <begin position="116"/>
        <end position="171"/>
    </location>
</feature>
<dbReference type="Proteomes" id="UP001648503">
    <property type="component" value="Unassembled WGS sequence"/>
</dbReference>
<keyword evidence="1" id="KW-0677">Repeat</keyword>
<accession>A0ABQ8F8L8</accession>
<feature type="region of interest" description="Disordered" evidence="4">
    <location>
        <begin position="1"/>
        <end position="103"/>
    </location>
</feature>
<evidence type="ECO:0000256" key="3">
    <source>
        <dbReference type="PROSITE-ProRule" id="PRU00023"/>
    </source>
</evidence>
<evidence type="ECO:0000256" key="2">
    <source>
        <dbReference type="ARBA" id="ARBA00023043"/>
    </source>
</evidence>
<evidence type="ECO:0000313" key="6">
    <source>
        <dbReference type="Proteomes" id="UP001648503"/>
    </source>
</evidence>
<dbReference type="InterPro" id="IPR002110">
    <property type="entry name" value="Ankyrin_rpt"/>
</dbReference>
<evidence type="ECO:0000313" key="5">
    <source>
        <dbReference type="EMBL" id="KAH6593487.1"/>
    </source>
</evidence>
<dbReference type="PANTHER" id="PTHR24123:SF33">
    <property type="entry name" value="PROTEIN HOS4"/>
    <property type="match status" value="1"/>
</dbReference>
<feature type="compositionally biased region" description="Low complexity" evidence="4">
    <location>
        <begin position="1"/>
        <end position="17"/>
    </location>
</feature>
<feature type="repeat" description="ANK" evidence="3">
    <location>
        <begin position="571"/>
        <end position="603"/>
    </location>
</feature>
<evidence type="ECO:0008006" key="7">
    <source>
        <dbReference type="Google" id="ProtNLM"/>
    </source>
</evidence>
<gene>
    <name evidence="5" type="ORF">BASA50_007297</name>
</gene>
<feature type="region of interest" description="Disordered" evidence="4">
    <location>
        <begin position="971"/>
        <end position="996"/>
    </location>
</feature>
<evidence type="ECO:0000256" key="1">
    <source>
        <dbReference type="ARBA" id="ARBA00022737"/>
    </source>
</evidence>
<reference evidence="5 6" key="1">
    <citation type="submission" date="2021-02" db="EMBL/GenBank/DDBJ databases">
        <title>Variation within the Batrachochytrium salamandrivorans European outbreak.</title>
        <authorList>
            <person name="Kelly M."/>
            <person name="Pasmans F."/>
            <person name="Shea T.P."/>
            <person name="Munoz J.F."/>
            <person name="Carranza S."/>
            <person name="Cuomo C.A."/>
            <person name="Martel A."/>
        </authorList>
    </citation>
    <scope>NUCLEOTIDE SEQUENCE [LARGE SCALE GENOMIC DNA]</scope>
    <source>
        <strain evidence="5 6">AMFP18/2</strain>
    </source>
</reference>
<keyword evidence="6" id="KW-1185">Reference proteome</keyword>
<evidence type="ECO:0000256" key="4">
    <source>
        <dbReference type="SAM" id="MobiDB-lite"/>
    </source>
</evidence>
<organism evidence="5 6">
    <name type="scientific">Batrachochytrium salamandrivorans</name>
    <dbReference type="NCBI Taxonomy" id="1357716"/>
    <lineage>
        <taxon>Eukaryota</taxon>
        <taxon>Fungi</taxon>
        <taxon>Fungi incertae sedis</taxon>
        <taxon>Chytridiomycota</taxon>
        <taxon>Chytridiomycota incertae sedis</taxon>
        <taxon>Chytridiomycetes</taxon>
        <taxon>Rhizophydiales</taxon>
        <taxon>Rhizophydiales incertae sedis</taxon>
        <taxon>Batrachochytrium</taxon>
    </lineage>
</organism>
<feature type="compositionally biased region" description="Polar residues" evidence="4">
    <location>
        <begin position="331"/>
        <end position="343"/>
    </location>
</feature>
<dbReference type="SUPFAM" id="SSF48403">
    <property type="entry name" value="Ankyrin repeat"/>
    <property type="match status" value="1"/>
</dbReference>
<dbReference type="Gene3D" id="1.25.40.20">
    <property type="entry name" value="Ankyrin repeat-containing domain"/>
    <property type="match status" value="2"/>
</dbReference>
<dbReference type="SMART" id="SM00248">
    <property type="entry name" value="ANK"/>
    <property type="match status" value="5"/>
</dbReference>
<feature type="region of interest" description="Disordered" evidence="4">
    <location>
        <begin position="284"/>
        <end position="360"/>
    </location>
</feature>